<dbReference type="InterPro" id="IPR028979">
    <property type="entry name" value="Ser_kin/Pase_Hpr-like_N_sf"/>
</dbReference>
<organism evidence="1 2">
    <name type="scientific">Fervidobacterium nodosum (strain ATCC 35602 / DSM 5306 / Rt17-B1)</name>
    <dbReference type="NCBI Taxonomy" id="381764"/>
    <lineage>
        <taxon>Bacteria</taxon>
        <taxon>Thermotogati</taxon>
        <taxon>Thermotogota</taxon>
        <taxon>Thermotogae</taxon>
        <taxon>Thermotogales</taxon>
        <taxon>Fervidobacteriaceae</taxon>
        <taxon>Fervidobacterium</taxon>
    </lineage>
</organism>
<dbReference type="RefSeq" id="WP_011993972.1">
    <property type="nucleotide sequence ID" value="NC_009718.1"/>
</dbReference>
<dbReference type="eggNOG" id="COG4109">
    <property type="taxonomic scope" value="Bacteria"/>
</dbReference>
<proteinExistence type="predicted"/>
<sequence>MKISEIANALGLKTVYFCNDYEIEHGYVGDLLSIVMRSAQQNSIWLTVQSHVNIIAVASLTGIKAIVLCEDLEFPDETIHKAKEENINLFVSKENSYITAGRIYELGIKW</sequence>
<gene>
    <name evidence="1" type="ordered locus">Fnod_0803</name>
</gene>
<accession>A7HL73</accession>
<evidence type="ECO:0008006" key="3">
    <source>
        <dbReference type="Google" id="ProtNLM"/>
    </source>
</evidence>
<dbReference type="KEGG" id="fno:Fnod_0803"/>
<dbReference type="HOGENOM" id="CLU_140224_1_0_0"/>
<dbReference type="OrthoDB" id="9800356at2"/>
<dbReference type="AlphaFoldDB" id="A7HL73"/>
<dbReference type="Gene3D" id="3.40.1390.20">
    <property type="entry name" value="HprK N-terminal domain-like"/>
    <property type="match status" value="1"/>
</dbReference>
<reference evidence="1 2" key="1">
    <citation type="submission" date="2007-07" db="EMBL/GenBank/DDBJ databases">
        <title>Complete sequence of Fervidobacterium nodosum Rt17-B1.</title>
        <authorList>
            <consortium name="US DOE Joint Genome Institute"/>
            <person name="Copeland A."/>
            <person name="Lucas S."/>
            <person name="Lapidus A."/>
            <person name="Barry K."/>
            <person name="Glavina del Rio T."/>
            <person name="Dalin E."/>
            <person name="Tice H."/>
            <person name="Pitluck S."/>
            <person name="Saunders E."/>
            <person name="Brettin T."/>
            <person name="Bruce D."/>
            <person name="Detter J.C."/>
            <person name="Han C."/>
            <person name="Schmutz J."/>
            <person name="Larimer F."/>
            <person name="Land M."/>
            <person name="Hauser L."/>
            <person name="Kyrpides N."/>
            <person name="Mikhailova N."/>
            <person name="Nelson K."/>
            <person name="Gogarten J.P."/>
            <person name="Noll K."/>
            <person name="Richardson P."/>
        </authorList>
    </citation>
    <scope>NUCLEOTIDE SEQUENCE [LARGE SCALE GENOMIC DNA]</scope>
    <source>
        <strain evidence="2">ATCC 35602 / DSM 5306 / Rt17-B1</strain>
    </source>
</reference>
<dbReference type="EMBL" id="CP000771">
    <property type="protein sequence ID" value="ABS60656.1"/>
    <property type="molecule type" value="Genomic_DNA"/>
</dbReference>
<dbReference type="Proteomes" id="UP000002415">
    <property type="component" value="Chromosome"/>
</dbReference>
<protein>
    <recommendedName>
        <fullName evidence="3">Iron-sulfur binding hydrogenase</fullName>
    </recommendedName>
</protein>
<dbReference type="STRING" id="381764.Fnod_0803"/>
<name>A7HL73_FERNB</name>
<dbReference type="SUPFAM" id="SSF75138">
    <property type="entry name" value="HprK N-terminal domain-like"/>
    <property type="match status" value="1"/>
</dbReference>
<evidence type="ECO:0000313" key="1">
    <source>
        <dbReference type="EMBL" id="ABS60656.1"/>
    </source>
</evidence>
<keyword evidence="2" id="KW-1185">Reference proteome</keyword>
<evidence type="ECO:0000313" key="2">
    <source>
        <dbReference type="Proteomes" id="UP000002415"/>
    </source>
</evidence>
<reference evidence="1 2" key="2">
    <citation type="journal article" date="2009" name="Proc. Natl. Acad. Sci. U.S.A.">
        <title>On the chimeric nature, thermophilic origin, and phylogenetic placement of the Thermotogales.</title>
        <authorList>
            <person name="Zhaxybayeva O."/>
            <person name="Swithers K.S."/>
            <person name="Lapierre P."/>
            <person name="Fournier G.P."/>
            <person name="Bickhart D.M."/>
            <person name="DeBoy R.T."/>
            <person name="Nelson K.E."/>
            <person name="Nesbo C.L."/>
            <person name="Doolittle W.F."/>
            <person name="Gogarten J.P."/>
            <person name="Noll K.M."/>
        </authorList>
    </citation>
    <scope>NUCLEOTIDE SEQUENCE [LARGE SCALE GENOMIC DNA]</scope>
    <source>
        <strain evidence="2">ATCC 35602 / DSM 5306 / Rt17-B1</strain>
    </source>
</reference>